<evidence type="ECO:0000256" key="1">
    <source>
        <dbReference type="ARBA" id="ARBA00004236"/>
    </source>
</evidence>
<keyword evidence="3 11" id="KW-0812">Transmembrane</keyword>
<dbReference type="Pfam" id="PF13855">
    <property type="entry name" value="LRR_8"/>
    <property type="match status" value="1"/>
</dbReference>
<keyword evidence="6 11" id="KW-0472">Membrane</keyword>
<dbReference type="SUPFAM" id="SSF52058">
    <property type="entry name" value="L domain-like"/>
    <property type="match status" value="1"/>
</dbReference>
<dbReference type="Gene3D" id="3.80.10.10">
    <property type="entry name" value="Ribonuclease Inhibitor"/>
    <property type="match status" value="1"/>
</dbReference>
<comment type="caution">
    <text evidence="13">The sequence shown here is derived from an EMBL/GenBank/DDBJ whole genome shotgun (WGS) entry which is preliminary data.</text>
</comment>
<proteinExistence type="predicted"/>
<keyword evidence="2" id="KW-1003">Cell membrane</keyword>
<name>A0A9J6BBZ6_POLVA</name>
<evidence type="ECO:0000256" key="5">
    <source>
        <dbReference type="ARBA" id="ARBA00022989"/>
    </source>
</evidence>
<organism evidence="13 14">
    <name type="scientific">Polypedilum vanderplanki</name>
    <name type="common">Sleeping chironomid midge</name>
    <dbReference type="NCBI Taxonomy" id="319348"/>
    <lineage>
        <taxon>Eukaryota</taxon>
        <taxon>Metazoa</taxon>
        <taxon>Ecdysozoa</taxon>
        <taxon>Arthropoda</taxon>
        <taxon>Hexapoda</taxon>
        <taxon>Insecta</taxon>
        <taxon>Pterygota</taxon>
        <taxon>Neoptera</taxon>
        <taxon>Endopterygota</taxon>
        <taxon>Diptera</taxon>
        <taxon>Nematocera</taxon>
        <taxon>Chironomoidea</taxon>
        <taxon>Chironomidae</taxon>
        <taxon>Chironominae</taxon>
        <taxon>Polypedilum</taxon>
        <taxon>Polypedilum</taxon>
    </lineage>
</organism>
<keyword evidence="5 11" id="KW-1133">Transmembrane helix</keyword>
<dbReference type="GO" id="GO:0012505">
    <property type="term" value="C:endomembrane system"/>
    <property type="evidence" value="ECO:0007669"/>
    <property type="project" value="UniProtKB-SubCell"/>
</dbReference>
<gene>
    <name evidence="13" type="ORF">PVAND_015074</name>
</gene>
<comment type="subcellular location">
    <subcellularLocation>
        <location evidence="1">Cell membrane</location>
    </subcellularLocation>
    <subcellularLocation>
        <location evidence="9">Endomembrane system</location>
        <topology evidence="9">Single-pass membrane protein</topology>
    </subcellularLocation>
</comment>
<feature type="signal peptide" evidence="12">
    <location>
        <begin position="1"/>
        <end position="20"/>
    </location>
</feature>
<dbReference type="PANTHER" id="PTHR48052">
    <property type="entry name" value="UNNAMED PRODUCT"/>
    <property type="match status" value="1"/>
</dbReference>
<keyword evidence="10" id="KW-0175">Coiled coil</keyword>
<reference evidence="13" key="1">
    <citation type="submission" date="2021-03" db="EMBL/GenBank/DDBJ databases">
        <title>Chromosome level genome of the anhydrobiotic midge Polypedilum vanderplanki.</title>
        <authorList>
            <person name="Yoshida Y."/>
            <person name="Kikawada T."/>
            <person name="Gusev O."/>
        </authorList>
    </citation>
    <scope>NUCLEOTIDE SEQUENCE</scope>
    <source>
        <strain evidence="13">NIAS01</strain>
        <tissue evidence="13">Whole body or cell culture</tissue>
    </source>
</reference>
<dbReference type="InterPro" id="IPR001611">
    <property type="entry name" value="Leu-rich_rpt"/>
</dbReference>
<accession>A0A9J6BBZ6</accession>
<sequence length="916" mass="107967">MKLSFLFILIFANSIFELFSIELECEFRKLKFFPDNLKVISCTFYQTFTEPNTRISKITPEEFHINAIYINGSTINYMPQNLAQFFPDLFYLDVVNCKLLEIHKNDLENFKKLVRLDLSKNKLKIIEKDLFKENTELRYLWLHNNDFKFISAKSFDHLPKLDYINLRYNPCTNRFHRAEKKPQKMMEVLRDSYVSCFDKNHFSDEEKMSELMSETEEFLSQIKSMKNGNRSDQVISYDEKFEELSFTELHEKFQTCEENLENEKNLVKIANESYQNCDKKFFDCQSNLTNVGKSLMETLQISENLNQNLQNYMEKSENLELQLRKSEEKIRKLTFNLTICEENSNFCLSKFAQVDQKFQICQQNLTQCEESLKISNLKNYNLESNLKICNENSSKIATELTETSQKLTKSEEKNKNLEKILSKVTKVSLNLEQILTIQNKTVKNLKETLDNLTRTSLQKEQEFKEKLKSKDLQINNMKSQIEKKSKRIESLEEKNENLRFEIHHITARNDAQRNEIENLKNELKMMKNFVNEHFESSKEVLENFFDDARIKEDERDGKTHGKNELLDGKVDQEENTEIETTTEISTSEMTSESQITTQNILNNSDNNNVELNDAYFAPADYHDFILTTDQSKIIHKREIHENTQMEYESDEITESFHDEYGYLEVEDDISTNEDKTTTVKLQTESQTAENSKLSKFQKEFKLKIHEVFGNVKNFKSQSQLNDDKISISSDQLEKLDSALKITQKFSQNLLKTFNLENRKLKEILKDSIMTQNELSNQRDFSNYKLQALDVNFTNFQQKSANEIENLKEINEQQSFDNDVGRFWIIMVAIFVILSLLIICIILMMCYIKSERRYWERELDKNLLSCINYRPSVDEIFTVGERMSYAYDNPVIELAENGVELTQRNDDAVSETMTTVL</sequence>
<feature type="transmembrane region" description="Helical" evidence="11">
    <location>
        <begin position="822"/>
        <end position="847"/>
    </location>
</feature>
<keyword evidence="7" id="KW-0675">Receptor</keyword>
<evidence type="ECO:0000256" key="4">
    <source>
        <dbReference type="ARBA" id="ARBA00022729"/>
    </source>
</evidence>
<dbReference type="InterPro" id="IPR032675">
    <property type="entry name" value="LRR_dom_sf"/>
</dbReference>
<evidence type="ECO:0000256" key="8">
    <source>
        <dbReference type="ARBA" id="ARBA00023180"/>
    </source>
</evidence>
<dbReference type="GO" id="GO:0005886">
    <property type="term" value="C:plasma membrane"/>
    <property type="evidence" value="ECO:0007669"/>
    <property type="project" value="UniProtKB-SubCell"/>
</dbReference>
<evidence type="ECO:0000256" key="10">
    <source>
        <dbReference type="SAM" id="Coils"/>
    </source>
</evidence>
<dbReference type="Proteomes" id="UP001107558">
    <property type="component" value="Chromosome 4"/>
</dbReference>
<evidence type="ECO:0000256" key="3">
    <source>
        <dbReference type="ARBA" id="ARBA00022692"/>
    </source>
</evidence>
<evidence type="ECO:0000256" key="2">
    <source>
        <dbReference type="ARBA" id="ARBA00022475"/>
    </source>
</evidence>
<evidence type="ECO:0000313" key="13">
    <source>
        <dbReference type="EMBL" id="KAG5667075.1"/>
    </source>
</evidence>
<feature type="chain" id="PRO_5039890130" evidence="12">
    <location>
        <begin position="21"/>
        <end position="916"/>
    </location>
</feature>
<keyword evidence="8" id="KW-0325">Glycoprotein</keyword>
<dbReference type="AlphaFoldDB" id="A0A9J6BBZ6"/>
<evidence type="ECO:0000313" key="14">
    <source>
        <dbReference type="Proteomes" id="UP001107558"/>
    </source>
</evidence>
<evidence type="ECO:0000256" key="6">
    <source>
        <dbReference type="ARBA" id="ARBA00023136"/>
    </source>
</evidence>
<evidence type="ECO:0000256" key="7">
    <source>
        <dbReference type="ARBA" id="ARBA00023170"/>
    </source>
</evidence>
<protein>
    <submittedName>
        <fullName evidence="13">Uncharacterized protein</fullName>
    </submittedName>
</protein>
<feature type="coiled-coil region" evidence="10">
    <location>
        <begin position="400"/>
        <end position="529"/>
    </location>
</feature>
<evidence type="ECO:0000256" key="9">
    <source>
        <dbReference type="ARBA" id="ARBA00037847"/>
    </source>
</evidence>
<dbReference type="PANTHER" id="PTHR48052:SF8">
    <property type="entry name" value="LRR RECEPTOR-LIKE SERINE_THREONINE-PROTEIN KINASE FLS2"/>
    <property type="match status" value="1"/>
</dbReference>
<dbReference type="EMBL" id="JADBJN010000004">
    <property type="protein sequence ID" value="KAG5667075.1"/>
    <property type="molecule type" value="Genomic_DNA"/>
</dbReference>
<evidence type="ECO:0000256" key="12">
    <source>
        <dbReference type="SAM" id="SignalP"/>
    </source>
</evidence>
<keyword evidence="14" id="KW-1185">Reference proteome</keyword>
<feature type="coiled-coil region" evidence="10">
    <location>
        <begin position="295"/>
        <end position="336"/>
    </location>
</feature>
<evidence type="ECO:0000256" key="11">
    <source>
        <dbReference type="SAM" id="Phobius"/>
    </source>
</evidence>
<dbReference type="SUPFAM" id="SSF57997">
    <property type="entry name" value="Tropomyosin"/>
    <property type="match status" value="1"/>
</dbReference>
<keyword evidence="4 12" id="KW-0732">Signal</keyword>